<evidence type="ECO:0000313" key="12">
    <source>
        <dbReference type="Proteomes" id="UP000028523"/>
    </source>
</evidence>
<dbReference type="PANTHER" id="PTHR11693">
    <property type="entry name" value="ATP SYNTHASE GAMMA CHAIN"/>
    <property type="match status" value="1"/>
</dbReference>
<comment type="caution">
    <text evidence="11">The sequence shown here is derived from an EMBL/GenBank/DDBJ whole genome shotgun (WGS) entry which is preliminary data.</text>
</comment>
<dbReference type="GO" id="GO:0005886">
    <property type="term" value="C:plasma membrane"/>
    <property type="evidence" value="ECO:0007669"/>
    <property type="project" value="UniProtKB-SubCell"/>
</dbReference>
<sequence>MPSLNEIKKRIKVIESTSKITNAMKLVATSKLKKQKDTFAKTNDFYKSFYKIFSIAYHDSQLKLILNKNTSNNTLWIVFTSSMGLCGGYNLNIVKELKNNIKENDVIILFGRKGSSIIKNKQINNEIILQVDIDDKNLNFDICDLLCQKVVEDYYADKYQNIKIIYMKFINSITFEPTIFSLLPLDDKLKDKLEKPVGGGYFKVEPSPESLLKKMLPKYLATCVYGALVEGKISENASRRNAMDGATKNANDLMVNYKLEFNRIRQSDITQEITEIISGSRSGGE</sequence>
<dbReference type="InterPro" id="IPR035968">
    <property type="entry name" value="ATP_synth_F1_ATPase_gsu"/>
</dbReference>
<keyword evidence="8 10" id="KW-0139">CF(1)</keyword>
<evidence type="ECO:0000256" key="1">
    <source>
        <dbReference type="ARBA" id="ARBA00003456"/>
    </source>
</evidence>
<comment type="similarity">
    <text evidence="3 10">Belongs to the ATPase gamma chain family.</text>
</comment>
<evidence type="ECO:0000313" key="11">
    <source>
        <dbReference type="EMBL" id="KFB07233.1"/>
    </source>
</evidence>
<keyword evidence="10" id="KW-1003">Cell membrane</keyword>
<keyword evidence="7 10" id="KW-0472">Membrane</keyword>
<dbReference type="GO" id="GO:0046933">
    <property type="term" value="F:proton-transporting ATP synthase activity, rotational mechanism"/>
    <property type="evidence" value="ECO:0007669"/>
    <property type="project" value="UniProtKB-UniRule"/>
</dbReference>
<keyword evidence="5 10" id="KW-0375">Hydrogen ion transport</keyword>
<dbReference type="Proteomes" id="UP000028523">
    <property type="component" value="Unassembled WGS sequence"/>
</dbReference>
<accession>A0A084U2P7</accession>
<dbReference type="HAMAP" id="MF_00815">
    <property type="entry name" value="ATP_synth_gamma_bact"/>
    <property type="match status" value="1"/>
</dbReference>
<dbReference type="NCBIfam" id="TIGR01146">
    <property type="entry name" value="ATPsyn_F1gamma"/>
    <property type="match status" value="1"/>
</dbReference>
<dbReference type="PANTHER" id="PTHR11693:SF22">
    <property type="entry name" value="ATP SYNTHASE SUBUNIT GAMMA, MITOCHONDRIAL"/>
    <property type="match status" value="1"/>
</dbReference>
<dbReference type="PRINTS" id="PR00126">
    <property type="entry name" value="ATPASEGAMMA"/>
</dbReference>
<reference evidence="11 12" key="1">
    <citation type="journal article" date="2014" name="PLoS ONE">
        <title>Reduction of Hydrogen Peroxide Accumulation and Toxicity by a Catalase from Mycoplasma iowae.</title>
        <authorList>
            <person name="Pritchard R.E."/>
            <person name="Prassinos A.J."/>
            <person name="Osborne J.D."/>
            <person name="Raviv Z."/>
            <person name="Balish M.F."/>
        </authorList>
    </citation>
    <scope>NUCLEOTIDE SEQUENCE [LARGE SCALE GENOMIC DNA]</scope>
    <source>
        <strain evidence="11 12">DK-CPA</strain>
    </source>
</reference>
<evidence type="ECO:0000256" key="8">
    <source>
        <dbReference type="ARBA" id="ARBA00023196"/>
    </source>
</evidence>
<protein>
    <recommendedName>
        <fullName evidence="10">ATP synthase gamma chain</fullName>
    </recommendedName>
    <alternativeName>
        <fullName evidence="10">ATP synthase F1 sector gamma subunit</fullName>
    </alternativeName>
    <alternativeName>
        <fullName evidence="10">F-ATPase gamma subunit</fullName>
    </alternativeName>
</protein>
<keyword evidence="9 10" id="KW-0066">ATP synthesis</keyword>
<evidence type="ECO:0000256" key="3">
    <source>
        <dbReference type="ARBA" id="ARBA00007681"/>
    </source>
</evidence>
<comment type="subunit">
    <text evidence="10">F-type ATPases have 2 components, CF(1) - the catalytic core - and CF(0) - the membrane proton channel. CF(1) has five subunits: alpha(3), beta(3), gamma(1), delta(1), epsilon(1). CF(0) has three main subunits: a, b and c.</text>
</comment>
<evidence type="ECO:0000256" key="9">
    <source>
        <dbReference type="ARBA" id="ARBA00023310"/>
    </source>
</evidence>
<dbReference type="Gene3D" id="1.10.287.80">
    <property type="entry name" value="ATP synthase, gamma subunit, helix hairpin domain"/>
    <property type="match status" value="1"/>
</dbReference>
<dbReference type="InterPro" id="IPR000131">
    <property type="entry name" value="ATP_synth_F1_gsu"/>
</dbReference>
<proteinExistence type="inferred from homology"/>
<comment type="function">
    <text evidence="1 10">Produces ATP from ADP in the presence of a proton gradient across the membrane. The gamma chain is believed to be important in regulating ATPase activity and the flow of protons through the CF(0) complex.</text>
</comment>
<dbReference type="CDD" id="cd12151">
    <property type="entry name" value="F1-ATPase_gamma"/>
    <property type="match status" value="1"/>
</dbReference>
<evidence type="ECO:0000256" key="5">
    <source>
        <dbReference type="ARBA" id="ARBA00022781"/>
    </source>
</evidence>
<dbReference type="Gene3D" id="3.40.1380.10">
    <property type="match status" value="1"/>
</dbReference>
<evidence type="ECO:0000256" key="2">
    <source>
        <dbReference type="ARBA" id="ARBA00004170"/>
    </source>
</evidence>
<evidence type="ECO:0000256" key="6">
    <source>
        <dbReference type="ARBA" id="ARBA00023065"/>
    </source>
</evidence>
<gene>
    <name evidence="10 11" type="primary">atpG</name>
    <name evidence="11" type="ORF">P271_58</name>
</gene>
<keyword evidence="12" id="KW-1185">Reference proteome</keyword>
<organism evidence="11 12">
    <name type="scientific">Malacoplasma iowae DK-CPA</name>
    <dbReference type="NCBI Taxonomy" id="1394179"/>
    <lineage>
        <taxon>Bacteria</taxon>
        <taxon>Bacillati</taxon>
        <taxon>Mycoplasmatota</taxon>
        <taxon>Mycoplasmoidales</taxon>
        <taxon>Mycoplasmoidaceae</taxon>
        <taxon>Malacoplasma</taxon>
    </lineage>
</organism>
<keyword evidence="4 10" id="KW-0813">Transport</keyword>
<evidence type="ECO:0000256" key="4">
    <source>
        <dbReference type="ARBA" id="ARBA00022448"/>
    </source>
</evidence>
<dbReference type="SUPFAM" id="SSF52943">
    <property type="entry name" value="ATP synthase (F1-ATPase), gamma subunit"/>
    <property type="match status" value="1"/>
</dbReference>
<dbReference type="GO" id="GO:0042777">
    <property type="term" value="P:proton motive force-driven plasma membrane ATP synthesis"/>
    <property type="evidence" value="ECO:0007669"/>
    <property type="project" value="UniProtKB-UniRule"/>
</dbReference>
<dbReference type="GO" id="GO:0005524">
    <property type="term" value="F:ATP binding"/>
    <property type="evidence" value="ECO:0007669"/>
    <property type="project" value="UniProtKB-UniRule"/>
</dbReference>
<comment type="subcellular location">
    <subcellularLocation>
        <location evidence="10">Cell membrane</location>
        <topology evidence="10">Peripheral membrane protein</topology>
    </subcellularLocation>
    <subcellularLocation>
        <location evidence="2">Membrane</location>
        <topology evidence="2">Peripheral membrane protein</topology>
    </subcellularLocation>
</comment>
<dbReference type="RefSeq" id="WP_036452565.1">
    <property type="nucleotide sequence ID" value="NZ_AWQU01000088.1"/>
</dbReference>
<dbReference type="GO" id="GO:0045259">
    <property type="term" value="C:proton-transporting ATP synthase complex"/>
    <property type="evidence" value="ECO:0007669"/>
    <property type="project" value="UniProtKB-KW"/>
</dbReference>
<dbReference type="EMBL" id="AWQU01000088">
    <property type="protein sequence ID" value="KFB07233.1"/>
    <property type="molecule type" value="Genomic_DNA"/>
</dbReference>
<name>A0A084U2P7_MALIO</name>
<evidence type="ECO:0000256" key="7">
    <source>
        <dbReference type="ARBA" id="ARBA00023136"/>
    </source>
</evidence>
<evidence type="ECO:0000256" key="10">
    <source>
        <dbReference type="HAMAP-Rule" id="MF_00815"/>
    </source>
</evidence>
<keyword evidence="6 10" id="KW-0406">Ion transport</keyword>
<dbReference type="Pfam" id="PF00231">
    <property type="entry name" value="ATP-synt"/>
    <property type="match status" value="1"/>
</dbReference>
<dbReference type="AlphaFoldDB" id="A0A084U2P7"/>